<reference evidence="1 2" key="1">
    <citation type="submission" date="2018-09" db="EMBL/GenBank/DDBJ databases">
        <title>Genomic investigation of the strawberry pathogen Phytophthora fragariae indicates pathogenicity is determined by transcriptional variation in three key races.</title>
        <authorList>
            <person name="Adams T.M."/>
            <person name="Armitage A.D."/>
            <person name="Sobczyk M.K."/>
            <person name="Bates H.J."/>
            <person name="Dunwell J.M."/>
            <person name="Nellist C.F."/>
            <person name="Harrison R.J."/>
        </authorList>
    </citation>
    <scope>NUCLEOTIDE SEQUENCE [LARGE SCALE GENOMIC DNA]</scope>
    <source>
        <strain evidence="1 2">ONT-3</strain>
    </source>
</reference>
<proteinExistence type="predicted"/>
<sequence>MMPCGSSMGRKTSPCGWMFLQPKRERSMGMANPVPLGAALYPKGECMSITLCCLPQQLAAECWCSATECWSRLLELTNLSGMLVVVVLVCSCSQGM</sequence>
<dbReference type="EMBL" id="QXFX01001557">
    <property type="protein sequence ID" value="KAE9088327.1"/>
    <property type="molecule type" value="Genomic_DNA"/>
</dbReference>
<dbReference type="Proteomes" id="UP000488956">
    <property type="component" value="Unassembled WGS sequence"/>
</dbReference>
<organism evidence="1 2">
    <name type="scientific">Phytophthora fragariae</name>
    <dbReference type="NCBI Taxonomy" id="53985"/>
    <lineage>
        <taxon>Eukaryota</taxon>
        <taxon>Sar</taxon>
        <taxon>Stramenopiles</taxon>
        <taxon>Oomycota</taxon>
        <taxon>Peronosporomycetes</taxon>
        <taxon>Peronosporales</taxon>
        <taxon>Peronosporaceae</taxon>
        <taxon>Phytophthora</taxon>
    </lineage>
</organism>
<protein>
    <submittedName>
        <fullName evidence="1">Uncharacterized protein</fullName>
    </submittedName>
</protein>
<accession>A0A6G0KH85</accession>
<name>A0A6G0KH85_9STRA</name>
<evidence type="ECO:0000313" key="2">
    <source>
        <dbReference type="Proteomes" id="UP000488956"/>
    </source>
</evidence>
<evidence type="ECO:0000313" key="1">
    <source>
        <dbReference type="EMBL" id="KAE9088327.1"/>
    </source>
</evidence>
<comment type="caution">
    <text evidence="1">The sequence shown here is derived from an EMBL/GenBank/DDBJ whole genome shotgun (WGS) entry which is preliminary data.</text>
</comment>
<gene>
    <name evidence="1" type="ORF">PF010_g19420</name>
</gene>
<dbReference type="AlphaFoldDB" id="A0A6G0KH85"/>